<feature type="region of interest" description="Disordered" evidence="1">
    <location>
        <begin position="1"/>
        <end position="21"/>
    </location>
</feature>
<accession>A0A364VDI3</accession>
<dbReference type="PANTHER" id="PTHR42685">
    <property type="entry name" value="GERANYLGERANYL DIPHOSPHATE REDUCTASE"/>
    <property type="match status" value="1"/>
</dbReference>
<dbReference type="OrthoDB" id="9795712at2"/>
<feature type="domain" description="FAD-binding" evidence="2">
    <location>
        <begin position="26"/>
        <end position="202"/>
    </location>
</feature>
<proteinExistence type="predicted"/>
<protein>
    <submittedName>
        <fullName evidence="3">FAD-linked oxidoreductase</fullName>
    </submittedName>
</protein>
<dbReference type="Gene3D" id="3.50.50.60">
    <property type="entry name" value="FAD/NAD(P)-binding domain"/>
    <property type="match status" value="1"/>
</dbReference>
<sequence length="457" mass="48151">MPKSVPSAHPTQPRAPKPRSAEQLTADVLIIGGGPAGSSAACHCAAQGLDTLVVDFADMLEHPRDKTCGDGLTPRAVTALQDMGAGHILAHRPAIEGLKLHGFGGSVTVPWPKQNRFAPQGSAIARTELDTALLAHAVASGARFRGGLRAVAAHTNKLQPSSVTNVRCVDTLVGEHPVDIRARWVLLAEGVRSRIARQLGVYWLRGMVHGVAARSYIRTPRGGEPWIHTDVELRDGQDQVQPGYGWVFPLGGDRANLGCGALATDRYPVQVGTKRLLHTYAEQVQGYWHHSGPTDITSALLPMGGAVTRVAGANWAALGDTAALVNPLNGEGIDYALESGRLVAQAIGEAGPAGRRGAGGSLSRLWPDLLRSEYGHAFSIARRLALLIAVPGLLPSFGPLAMRGPTAAPVMGVAVRFMGNLVTAEDRDVAARVFRAAGRVSGVWDRVAAAESRPLFG</sequence>
<dbReference type="Proteomes" id="UP000251047">
    <property type="component" value="Unassembled WGS sequence"/>
</dbReference>
<dbReference type="GO" id="GO:0016628">
    <property type="term" value="F:oxidoreductase activity, acting on the CH-CH group of donors, NAD or NADP as acceptor"/>
    <property type="evidence" value="ECO:0007669"/>
    <property type="project" value="InterPro"/>
</dbReference>
<dbReference type="SUPFAM" id="SSF51905">
    <property type="entry name" value="FAD/NAD(P)-binding domain"/>
    <property type="match status" value="1"/>
</dbReference>
<dbReference type="InterPro" id="IPR050407">
    <property type="entry name" value="Geranylgeranyl_reductase"/>
</dbReference>
<organism evidence="3 4">
    <name type="scientific">Corynebacterium heidelbergense</name>
    <dbReference type="NCBI Taxonomy" id="2055947"/>
    <lineage>
        <taxon>Bacteria</taxon>
        <taxon>Bacillati</taxon>
        <taxon>Actinomycetota</taxon>
        <taxon>Actinomycetes</taxon>
        <taxon>Mycobacteriales</taxon>
        <taxon>Corynebacteriaceae</taxon>
        <taxon>Corynebacterium</taxon>
    </lineage>
</organism>
<dbReference type="GO" id="GO:0071949">
    <property type="term" value="F:FAD binding"/>
    <property type="evidence" value="ECO:0007669"/>
    <property type="project" value="InterPro"/>
</dbReference>
<dbReference type="Pfam" id="PF01494">
    <property type="entry name" value="FAD_binding_3"/>
    <property type="match status" value="1"/>
</dbReference>
<dbReference type="EMBL" id="PHQP01000007">
    <property type="protein sequence ID" value="RAV34700.1"/>
    <property type="molecule type" value="Genomic_DNA"/>
</dbReference>
<gene>
    <name evidence="3" type="ORF">CWC39_01710</name>
</gene>
<reference evidence="3 4" key="1">
    <citation type="journal article" date="2018" name="Syst. Appl. Microbiol.">
        <title>Corynebacterium heidelbergense sp. nov., isolated from the preen glands of Egyptian geese (Alopochen aegyptiacus).</title>
        <authorList>
            <person name="Braun M.S."/>
            <person name="Wang E."/>
            <person name="Zimmermann S."/>
            <person name="Wink M."/>
        </authorList>
    </citation>
    <scope>NUCLEOTIDE SEQUENCE [LARGE SCALE GENOMIC DNA]</scope>
    <source>
        <strain evidence="3 4">DSM 104638</strain>
    </source>
</reference>
<dbReference type="InterPro" id="IPR002938">
    <property type="entry name" value="FAD-bd"/>
</dbReference>
<dbReference type="NCBIfam" id="TIGR02032">
    <property type="entry name" value="GG-red-SF"/>
    <property type="match status" value="1"/>
</dbReference>
<dbReference type="PANTHER" id="PTHR42685:SF22">
    <property type="entry name" value="CONDITIONED MEDIUM FACTOR RECEPTOR 1"/>
    <property type="match status" value="1"/>
</dbReference>
<name>A0A364VDI3_9CORY</name>
<evidence type="ECO:0000313" key="3">
    <source>
        <dbReference type="EMBL" id="RAV34700.1"/>
    </source>
</evidence>
<evidence type="ECO:0000313" key="4">
    <source>
        <dbReference type="Proteomes" id="UP000251047"/>
    </source>
</evidence>
<dbReference type="PRINTS" id="PR00420">
    <property type="entry name" value="RNGMNOXGNASE"/>
</dbReference>
<dbReference type="RefSeq" id="WP_112768798.1">
    <property type="nucleotide sequence ID" value="NZ_CP063191.1"/>
</dbReference>
<dbReference type="InterPro" id="IPR036188">
    <property type="entry name" value="FAD/NAD-bd_sf"/>
</dbReference>
<dbReference type="AlphaFoldDB" id="A0A364VDI3"/>
<evidence type="ECO:0000259" key="2">
    <source>
        <dbReference type="Pfam" id="PF01494"/>
    </source>
</evidence>
<comment type="caution">
    <text evidence="3">The sequence shown here is derived from an EMBL/GenBank/DDBJ whole genome shotgun (WGS) entry which is preliminary data.</text>
</comment>
<dbReference type="InterPro" id="IPR011777">
    <property type="entry name" value="Geranylgeranyl_Rdtase_fam"/>
</dbReference>
<evidence type="ECO:0000256" key="1">
    <source>
        <dbReference type="SAM" id="MobiDB-lite"/>
    </source>
</evidence>